<sequence>MNRKSIGLLLISILLVVGIIWTLFADSRLRGNDKEKKPETTQKMMTESIDPFLPPELKRPVGISWNNFKMDEITATERVTTTVKEWGQEEVNRVVLALGEKINSIGQSGSWTTFGSEKRGGFIDRLNNLIEWQKRIDDREEIPKGKLLSQNEIGKKITDLTEKIGGEKVTLIFKPIKYVKVLYPRWIECPMSEADMVVVGADMEIEGKKITNFYGEMVTAVISKGGEIIKLTLRLPPKIKIGNEVISFKTTEEIKKGRINNFGIRETDTKVMAETDDIRVNAVTGELVYIYEAKSNWVKPFLAIEGNTFAEGAPLRVSMLYSAAK</sequence>
<dbReference type="EMBL" id="PFNX01000069">
    <property type="protein sequence ID" value="PIZ58345.1"/>
    <property type="molecule type" value="Genomic_DNA"/>
</dbReference>
<gene>
    <name evidence="1" type="ORF">COY20_03815</name>
</gene>
<evidence type="ECO:0000313" key="2">
    <source>
        <dbReference type="Proteomes" id="UP000229336"/>
    </source>
</evidence>
<dbReference type="Proteomes" id="UP000229336">
    <property type="component" value="Unassembled WGS sequence"/>
</dbReference>
<dbReference type="AlphaFoldDB" id="A0A2M7TS35"/>
<proteinExistence type="predicted"/>
<reference evidence="2" key="1">
    <citation type="submission" date="2017-09" db="EMBL/GenBank/DDBJ databases">
        <title>Depth-based differentiation of microbial function through sediment-hosted aquifers and enrichment of novel symbionts in the deep terrestrial subsurface.</title>
        <authorList>
            <person name="Probst A.J."/>
            <person name="Ladd B."/>
            <person name="Jarett J.K."/>
            <person name="Geller-Mcgrath D.E."/>
            <person name="Sieber C.M.K."/>
            <person name="Emerson J.B."/>
            <person name="Anantharaman K."/>
            <person name="Thomas B.C."/>
            <person name="Malmstrom R."/>
            <person name="Stieglmeier M."/>
            <person name="Klingl A."/>
            <person name="Woyke T."/>
            <person name="Ryan C.M."/>
            <person name="Banfield J.F."/>
        </authorList>
    </citation>
    <scope>NUCLEOTIDE SEQUENCE [LARGE SCALE GENOMIC DNA]</scope>
</reference>
<comment type="caution">
    <text evidence="1">The sequence shown here is derived from an EMBL/GenBank/DDBJ whole genome shotgun (WGS) entry which is preliminary data.</text>
</comment>
<accession>A0A2M7TS35</accession>
<protein>
    <submittedName>
        <fullName evidence="1">Uncharacterized protein</fullName>
    </submittedName>
</protein>
<evidence type="ECO:0000313" key="1">
    <source>
        <dbReference type="EMBL" id="PIZ58345.1"/>
    </source>
</evidence>
<organism evidence="1 2">
    <name type="scientific">Candidatus Shapirobacteria bacterium CG_4_10_14_0_2_um_filter_40_12</name>
    <dbReference type="NCBI Taxonomy" id="1974871"/>
    <lineage>
        <taxon>Bacteria</taxon>
        <taxon>Candidatus Shapironibacteriota</taxon>
    </lineage>
</organism>
<name>A0A2M7TS35_9BACT</name>